<dbReference type="Gene3D" id="3.30.70.1320">
    <property type="entry name" value="Multidrug efflux transporter AcrB pore domain like"/>
    <property type="match status" value="1"/>
</dbReference>
<feature type="transmembrane region" description="Helical" evidence="1">
    <location>
        <begin position="423"/>
        <end position="444"/>
    </location>
</feature>
<evidence type="ECO:0000313" key="3">
    <source>
        <dbReference type="Proteomes" id="UP001163115"/>
    </source>
</evidence>
<evidence type="ECO:0000313" key="2">
    <source>
        <dbReference type="EMBL" id="WAJ23499.1"/>
    </source>
</evidence>
<dbReference type="InterPro" id="IPR027463">
    <property type="entry name" value="AcrB_DN_DC_subdom"/>
</dbReference>
<feature type="transmembrane region" description="Helical" evidence="1">
    <location>
        <begin position="942"/>
        <end position="960"/>
    </location>
</feature>
<dbReference type="Gene3D" id="3.30.70.1430">
    <property type="entry name" value="Multidrug efflux transporter AcrB pore domain"/>
    <property type="match status" value="2"/>
</dbReference>
<dbReference type="Gene3D" id="1.20.1640.10">
    <property type="entry name" value="Multidrug efflux transporter AcrB transmembrane domain"/>
    <property type="match status" value="2"/>
</dbReference>
<dbReference type="SUPFAM" id="SSF82866">
    <property type="entry name" value="Multidrug efflux transporter AcrB transmembrane domain"/>
    <property type="match status" value="2"/>
</dbReference>
<name>A0ABY7A9Y7_9FIRM</name>
<protein>
    <submittedName>
        <fullName evidence="2">Efflux RND transporter permease subunit</fullName>
    </submittedName>
</protein>
<feature type="transmembrane region" description="Helical" evidence="1">
    <location>
        <begin position="515"/>
        <end position="537"/>
    </location>
</feature>
<dbReference type="SUPFAM" id="SSF82693">
    <property type="entry name" value="Multidrug efflux transporter AcrB pore domain, PN1, PN2, PC1 and PC2 subdomains"/>
    <property type="match status" value="3"/>
</dbReference>
<keyword evidence="1" id="KW-0812">Transmembrane</keyword>
<dbReference type="PANTHER" id="PTHR32063">
    <property type="match status" value="1"/>
</dbReference>
<feature type="transmembrane region" description="Helical" evidence="1">
    <location>
        <begin position="380"/>
        <end position="402"/>
    </location>
</feature>
<gene>
    <name evidence="2" type="ORF">OW255_18350</name>
</gene>
<feature type="transmembrane region" description="Helical" evidence="1">
    <location>
        <begin position="972"/>
        <end position="995"/>
    </location>
</feature>
<feature type="transmembrane region" description="Helical" evidence="1">
    <location>
        <begin position="901"/>
        <end position="921"/>
    </location>
</feature>
<feature type="transmembrane region" description="Helical" evidence="1">
    <location>
        <begin position="869"/>
        <end position="895"/>
    </location>
</feature>
<proteinExistence type="predicted"/>
<keyword evidence="1" id="KW-1133">Transmembrane helix</keyword>
<dbReference type="EMBL" id="CP113524">
    <property type="protein sequence ID" value="WAJ23499.1"/>
    <property type="molecule type" value="Genomic_DNA"/>
</dbReference>
<keyword evidence="3" id="KW-1185">Reference proteome</keyword>
<feature type="transmembrane region" description="Helical" evidence="1">
    <location>
        <begin position="354"/>
        <end position="374"/>
    </location>
</feature>
<dbReference type="SUPFAM" id="SSF82714">
    <property type="entry name" value="Multidrug efflux transporter AcrB TolC docking domain, DN and DC subdomains"/>
    <property type="match status" value="2"/>
</dbReference>
<feature type="transmembrane region" description="Helical" evidence="1">
    <location>
        <begin position="325"/>
        <end position="347"/>
    </location>
</feature>
<reference evidence="2" key="1">
    <citation type="submission" date="2022-11" db="EMBL/GenBank/DDBJ databases">
        <title>Lacrimispora xylanolytica sy1, complete genome.</title>
        <authorList>
            <person name="Choi S."/>
        </authorList>
    </citation>
    <scope>NUCLEOTIDE SEQUENCE</scope>
    <source>
        <strain evidence="2">Sy1</strain>
    </source>
</reference>
<organism evidence="2 3">
    <name type="scientific">Lacrimispora xylanolytica</name>
    <dbReference type="NCBI Taxonomy" id="29375"/>
    <lineage>
        <taxon>Bacteria</taxon>
        <taxon>Bacillati</taxon>
        <taxon>Bacillota</taxon>
        <taxon>Clostridia</taxon>
        <taxon>Lachnospirales</taxon>
        <taxon>Lachnospiraceae</taxon>
        <taxon>Lacrimispora</taxon>
    </lineage>
</organism>
<dbReference type="Gene3D" id="3.30.2090.10">
    <property type="entry name" value="Multidrug efflux transporter AcrB TolC docking domain, DN and DC subdomains"/>
    <property type="match status" value="2"/>
</dbReference>
<dbReference type="Gene3D" id="3.30.70.1440">
    <property type="entry name" value="Multidrug efflux transporter AcrB pore domain"/>
    <property type="match status" value="1"/>
</dbReference>
<evidence type="ECO:0000256" key="1">
    <source>
        <dbReference type="SAM" id="Phobius"/>
    </source>
</evidence>
<feature type="transmembrane region" description="Helical" evidence="1">
    <location>
        <begin position="456"/>
        <end position="479"/>
    </location>
</feature>
<sequence>MGITKLALKRPVTTVLVVISLLVFGLSSVFSSKLELFPEMNYPILTVSTVYQGASPEDVNDLISKPIENEVGTLSGIKNVQSTSKENVSIIMLQYEYGTNMDKAYSDLKKKMDNIKLPDDVKAPTIMEIDISAMPVMTLAVNDTTQDNLYNFVKSDIVPEFEKISSIASIDTNGGREGYIKVRLNPEKLNQYHLSMNAIVQSIQAADFTYPAGTTGVGSRNLAVSTSVDVNTAEELKKVPVVAGNGKTIYLEDVAEIGDTVKKQDAIGRYNGKDTITLSVNKQQKSSAIDVSKQVEKTIETLKADHKNLDIVVIDDTSNQIKASLYSVLETMILAVIISMVIIYLFFGDIKASLIVGSSIPVSILVALILMSAMGFSMNLITMSAIVLGVGMMVDDSIVVLESCFRSHKEDDYEGSAVEGTKLVLQSILGGTITKCVVFIPLVFLAGLTGQIFKPLGYTIVFCMMASLLSAMTIVPLCYTKYRPVEKHNSPLGGIIKSLQHGYRNLIGRLLNRKAMVLIVSVLLLVASFMLAGKIGFELMPEVDQGTISITTKVKPGLKIEEVDKILQKVETIVSQEEDLKSYTLTYGGSAISLDSTSDATLTAYLKSDRKLSTNQIINKWKKEMGQLPDCNVSLKSTSSMESGGSKNDYEVILKGAQLERLKSTADQMVSELTARPELIKVHSDLENAAPVIKIKVDPIKAAAEGIAPVTTGGMLNSMLSGVEATNFDRDGQEISVKVEYPEDSYDTLDKVEGIMVPNGTGGSVALTDIASVGYEDSPATITRKNKQYQVTITGSFTDKVKTEKDKQNATKEIDDQVVNKYLSDTITRGQNSEAESMSEEFGGLFLAIATAIFLVFVVLAAQFESPIFSLMVMATIPFSFIGAFGLMLITNVSISMTSLLGFLVLIGTVLNSGILYVDCANQYNETMDTRSAVIEAGFTRLRPILMTALIAILSLIPLARGGENGEMMQGLALVNIGGLASSTLLSLLVLPVLYSILRRKKKDETASS</sequence>
<dbReference type="RefSeq" id="WP_268114913.1">
    <property type="nucleotide sequence ID" value="NZ_CP113524.1"/>
</dbReference>
<feature type="transmembrane region" description="Helical" evidence="1">
    <location>
        <begin position="842"/>
        <end position="862"/>
    </location>
</feature>
<keyword evidence="1" id="KW-0472">Membrane</keyword>
<dbReference type="InterPro" id="IPR001036">
    <property type="entry name" value="Acrflvin-R"/>
</dbReference>
<dbReference type="PRINTS" id="PR00702">
    <property type="entry name" value="ACRIFLAVINRP"/>
</dbReference>
<dbReference type="PANTHER" id="PTHR32063:SF0">
    <property type="entry name" value="SWARMING MOTILITY PROTEIN SWRC"/>
    <property type="match status" value="1"/>
</dbReference>
<accession>A0ABY7A9Y7</accession>
<dbReference type="Pfam" id="PF00873">
    <property type="entry name" value="ACR_tran"/>
    <property type="match status" value="1"/>
</dbReference>
<dbReference type="Proteomes" id="UP001163115">
    <property type="component" value="Chromosome"/>
</dbReference>